<name>A0ABU3CW87_9FLAO</name>
<keyword evidence="8" id="KW-1185">Reference proteome</keyword>
<reference evidence="7 8" key="1">
    <citation type="submission" date="2023-09" db="EMBL/GenBank/DDBJ databases">
        <authorList>
            <person name="Rey-Velasco X."/>
        </authorList>
    </citation>
    <scope>NUCLEOTIDE SEQUENCE [LARGE SCALE GENOMIC DNA]</scope>
    <source>
        <strain evidence="7 8">F297</strain>
    </source>
</reference>
<accession>A0ABU3CW87</accession>
<proteinExistence type="predicted"/>
<dbReference type="Proteomes" id="UP001248819">
    <property type="component" value="Unassembled WGS sequence"/>
</dbReference>
<evidence type="ECO:0000256" key="2">
    <source>
        <dbReference type="ARBA" id="ARBA00022723"/>
    </source>
</evidence>
<dbReference type="InterPro" id="IPR050845">
    <property type="entry name" value="Cu-binding_ET"/>
</dbReference>
<dbReference type="InterPro" id="IPR008972">
    <property type="entry name" value="Cupredoxin"/>
</dbReference>
<evidence type="ECO:0000256" key="4">
    <source>
        <dbReference type="ARBA" id="ARBA00023008"/>
    </source>
</evidence>
<keyword evidence="2" id="KW-0479">Metal-binding</keyword>
<sequence>MYRSFFILLFLVFSFSFTPLEGNSQNSPPTETAPREIFITSPGLLYDVVRFKVKPGEVVKITLENTDEMSHNLLITEPGTREEVVSLAAKLIGQQDSNDFVPKTEMVLNYIPILKPGEKKSIMFQAPEEEGVYSYVCTFPGHGSIMYGAIYVTENDEMPDLEDDPNIPPQDKQNPDEHMAVKLPAIYRTFMPDSGPASIAVGMPGDISYCWDAGQCRLRYAWQGGFVDLEKNWAGNGNDKAEVVGTVFFRDETEFPIRIGAKNYIPKPEYKGYRMENRYPSFQYLLDEIKVTEKITPLTETSGFKREFVFEHLYKPLWFFKGDNQVEINSSRGKWEGKYFKLNPGGEETRLIITVKNG</sequence>
<dbReference type="RefSeq" id="WP_311484799.1">
    <property type="nucleotide sequence ID" value="NZ_JAVRHP010000052.1"/>
</dbReference>
<dbReference type="PANTHER" id="PTHR38439">
    <property type="entry name" value="AURACYANIN-B"/>
    <property type="match status" value="1"/>
</dbReference>
<keyword evidence="5" id="KW-0732">Signal</keyword>
<dbReference type="EMBL" id="JAVRHP010000052">
    <property type="protein sequence ID" value="MDT0650629.1"/>
    <property type="molecule type" value="Genomic_DNA"/>
</dbReference>
<feature type="domain" description="Blue (type 1) copper" evidence="6">
    <location>
        <begin position="43"/>
        <end position="152"/>
    </location>
</feature>
<dbReference type="SUPFAM" id="SSF49503">
    <property type="entry name" value="Cupredoxins"/>
    <property type="match status" value="1"/>
</dbReference>
<keyword evidence="1" id="KW-0813">Transport</keyword>
<evidence type="ECO:0000256" key="3">
    <source>
        <dbReference type="ARBA" id="ARBA00022982"/>
    </source>
</evidence>
<dbReference type="CDD" id="cd04233">
    <property type="entry name" value="Auracyanin"/>
    <property type="match status" value="1"/>
</dbReference>
<organism evidence="7 8">
    <name type="scientific">Autumnicola edwardsiae</name>
    <dbReference type="NCBI Taxonomy" id="3075594"/>
    <lineage>
        <taxon>Bacteria</taxon>
        <taxon>Pseudomonadati</taxon>
        <taxon>Bacteroidota</taxon>
        <taxon>Flavobacteriia</taxon>
        <taxon>Flavobacteriales</taxon>
        <taxon>Flavobacteriaceae</taxon>
        <taxon>Autumnicola</taxon>
    </lineage>
</organism>
<feature type="chain" id="PRO_5046396060" evidence="5">
    <location>
        <begin position="22"/>
        <end position="358"/>
    </location>
</feature>
<dbReference type="InterPro" id="IPR028871">
    <property type="entry name" value="BlueCu_1_BS"/>
</dbReference>
<evidence type="ECO:0000259" key="6">
    <source>
        <dbReference type="Pfam" id="PF00127"/>
    </source>
</evidence>
<evidence type="ECO:0000313" key="8">
    <source>
        <dbReference type="Proteomes" id="UP001248819"/>
    </source>
</evidence>
<keyword evidence="4" id="KW-0186">Copper</keyword>
<keyword evidence="3" id="KW-0249">Electron transport</keyword>
<dbReference type="PANTHER" id="PTHR38439:SF2">
    <property type="entry name" value="OUTER MEMBRANE PROTEIN H.8"/>
    <property type="match status" value="1"/>
</dbReference>
<evidence type="ECO:0000256" key="1">
    <source>
        <dbReference type="ARBA" id="ARBA00022448"/>
    </source>
</evidence>
<dbReference type="Pfam" id="PF00127">
    <property type="entry name" value="Copper-bind"/>
    <property type="match status" value="1"/>
</dbReference>
<evidence type="ECO:0000256" key="5">
    <source>
        <dbReference type="SAM" id="SignalP"/>
    </source>
</evidence>
<dbReference type="Gene3D" id="2.60.40.420">
    <property type="entry name" value="Cupredoxins - blue copper proteins"/>
    <property type="match status" value="1"/>
</dbReference>
<evidence type="ECO:0000313" key="7">
    <source>
        <dbReference type="EMBL" id="MDT0650629.1"/>
    </source>
</evidence>
<feature type="signal peptide" evidence="5">
    <location>
        <begin position="1"/>
        <end position="21"/>
    </location>
</feature>
<gene>
    <name evidence="7" type="ORF">RM529_10760</name>
</gene>
<dbReference type="PROSITE" id="PS00196">
    <property type="entry name" value="COPPER_BLUE"/>
    <property type="match status" value="1"/>
</dbReference>
<protein>
    <submittedName>
        <fullName evidence="7">Plastocyanin/azurin family copper-binding protein</fullName>
    </submittedName>
</protein>
<comment type="caution">
    <text evidence="7">The sequence shown here is derived from an EMBL/GenBank/DDBJ whole genome shotgun (WGS) entry which is preliminary data.</text>
</comment>
<dbReference type="InterPro" id="IPR000923">
    <property type="entry name" value="BlueCu_1"/>
</dbReference>